<evidence type="ECO:0000313" key="9">
    <source>
        <dbReference type="Proteomes" id="UP000761534"/>
    </source>
</evidence>
<evidence type="ECO:0000256" key="2">
    <source>
        <dbReference type="ARBA" id="ARBA00022679"/>
    </source>
</evidence>
<dbReference type="GO" id="GO:0005524">
    <property type="term" value="F:ATP binding"/>
    <property type="evidence" value="ECO:0007669"/>
    <property type="project" value="UniProtKB-KW"/>
</dbReference>
<name>A0A642UUV0_9ASCO</name>
<comment type="similarity">
    <text evidence="1 6">Belongs to the IPP transferase family.</text>
</comment>
<dbReference type="Pfam" id="PF01715">
    <property type="entry name" value="IPPT"/>
    <property type="match status" value="1"/>
</dbReference>
<dbReference type="Proteomes" id="UP000761534">
    <property type="component" value="Unassembled WGS sequence"/>
</dbReference>
<dbReference type="EMBL" id="SWFS01000408">
    <property type="protein sequence ID" value="KAA8905780.1"/>
    <property type="molecule type" value="Genomic_DNA"/>
</dbReference>
<keyword evidence="9" id="KW-1185">Reference proteome</keyword>
<dbReference type="InterPro" id="IPR027417">
    <property type="entry name" value="P-loop_NTPase"/>
</dbReference>
<feature type="compositionally biased region" description="Basic and acidic residues" evidence="7">
    <location>
        <begin position="378"/>
        <end position="393"/>
    </location>
</feature>
<dbReference type="NCBIfam" id="TIGR00174">
    <property type="entry name" value="miaA"/>
    <property type="match status" value="1"/>
</dbReference>
<evidence type="ECO:0000313" key="8">
    <source>
        <dbReference type="EMBL" id="KAA8905780.1"/>
    </source>
</evidence>
<evidence type="ECO:0000256" key="4">
    <source>
        <dbReference type="ARBA" id="ARBA00022840"/>
    </source>
</evidence>
<organism evidence="8 9">
    <name type="scientific">Trichomonascus ciferrii</name>
    <dbReference type="NCBI Taxonomy" id="44093"/>
    <lineage>
        <taxon>Eukaryota</taxon>
        <taxon>Fungi</taxon>
        <taxon>Dikarya</taxon>
        <taxon>Ascomycota</taxon>
        <taxon>Saccharomycotina</taxon>
        <taxon>Dipodascomycetes</taxon>
        <taxon>Dipodascales</taxon>
        <taxon>Trichomonascaceae</taxon>
        <taxon>Trichomonascus</taxon>
        <taxon>Trichomonascus ciferrii complex</taxon>
    </lineage>
</organism>
<dbReference type="Gene3D" id="3.30.160.60">
    <property type="entry name" value="Classic Zinc Finger"/>
    <property type="match status" value="1"/>
</dbReference>
<proteinExistence type="inferred from homology"/>
<dbReference type="GO" id="GO:0006400">
    <property type="term" value="P:tRNA modification"/>
    <property type="evidence" value="ECO:0007669"/>
    <property type="project" value="TreeGrafter"/>
</dbReference>
<dbReference type="GO" id="GO:0005739">
    <property type="term" value="C:mitochondrion"/>
    <property type="evidence" value="ECO:0007669"/>
    <property type="project" value="TreeGrafter"/>
</dbReference>
<dbReference type="EC" id="2.5.1.75" evidence="5"/>
<keyword evidence="5" id="KW-0819">tRNA processing</keyword>
<dbReference type="Gene3D" id="3.40.50.300">
    <property type="entry name" value="P-loop containing nucleotide triphosphate hydrolases"/>
    <property type="match status" value="1"/>
</dbReference>
<dbReference type="OrthoDB" id="775260at2759"/>
<evidence type="ECO:0000256" key="5">
    <source>
        <dbReference type="RuleBase" id="RU003783"/>
    </source>
</evidence>
<feature type="region of interest" description="Disordered" evidence="7">
    <location>
        <begin position="371"/>
        <end position="393"/>
    </location>
</feature>
<dbReference type="Gene3D" id="1.10.20.140">
    <property type="match status" value="1"/>
</dbReference>
<comment type="caution">
    <text evidence="8">The sequence shown here is derived from an EMBL/GenBank/DDBJ whole genome shotgun (WGS) entry which is preliminary data.</text>
</comment>
<evidence type="ECO:0000256" key="7">
    <source>
        <dbReference type="SAM" id="MobiDB-lite"/>
    </source>
</evidence>
<reference evidence="8" key="1">
    <citation type="journal article" date="2019" name="G3 (Bethesda)">
        <title>Genome Assemblies of Two Rare Opportunistic Yeast Pathogens: Diutina rugosa (syn. Candida rugosa) and Trichomonascus ciferrii (syn. Candida ciferrii).</title>
        <authorList>
            <person name="Mixao V."/>
            <person name="Saus E."/>
            <person name="Hansen A.P."/>
            <person name="Lass-Florl C."/>
            <person name="Gabaldon T."/>
        </authorList>
    </citation>
    <scope>NUCLEOTIDE SEQUENCE</scope>
    <source>
        <strain evidence="8">CBS 4856</strain>
    </source>
</reference>
<evidence type="ECO:0000256" key="3">
    <source>
        <dbReference type="ARBA" id="ARBA00022741"/>
    </source>
</evidence>
<evidence type="ECO:0000256" key="1">
    <source>
        <dbReference type="ARBA" id="ARBA00005842"/>
    </source>
</evidence>
<evidence type="ECO:0000256" key="6">
    <source>
        <dbReference type="RuleBase" id="RU003785"/>
    </source>
</evidence>
<keyword evidence="4 6" id="KW-0067">ATP-binding</keyword>
<dbReference type="InterPro" id="IPR018022">
    <property type="entry name" value="IPT"/>
</dbReference>
<keyword evidence="2 6" id="KW-0808">Transferase</keyword>
<accession>A0A642UUV0</accession>
<dbReference type="PANTHER" id="PTHR11088">
    <property type="entry name" value="TRNA DIMETHYLALLYLTRANSFERASE"/>
    <property type="match status" value="1"/>
</dbReference>
<dbReference type="PANTHER" id="PTHR11088:SF89">
    <property type="entry name" value="TRNA DIMETHYLALLYLTRANSFERASE"/>
    <property type="match status" value="1"/>
</dbReference>
<dbReference type="InterPro" id="IPR039657">
    <property type="entry name" value="Dimethylallyltransferase"/>
</dbReference>
<keyword evidence="3 6" id="KW-0547">Nucleotide-binding</keyword>
<dbReference type="AlphaFoldDB" id="A0A642UUV0"/>
<comment type="catalytic activity">
    <reaction evidence="5">
        <text>adenosine(37) in tRNA + dimethylallyl diphosphate = N(6)-dimethylallyladenosine(37) in tRNA + diphosphate</text>
        <dbReference type="Rhea" id="RHEA:26482"/>
        <dbReference type="Rhea" id="RHEA-COMP:10162"/>
        <dbReference type="Rhea" id="RHEA-COMP:10375"/>
        <dbReference type="ChEBI" id="CHEBI:33019"/>
        <dbReference type="ChEBI" id="CHEBI:57623"/>
        <dbReference type="ChEBI" id="CHEBI:74411"/>
        <dbReference type="ChEBI" id="CHEBI:74415"/>
        <dbReference type="EC" id="2.5.1.75"/>
    </reaction>
</comment>
<protein>
    <recommendedName>
        <fullName evidence="5">tRNA dimethylallyltransferase</fullName>
        <ecNumber evidence="5">2.5.1.75</ecNumber>
    </recommendedName>
</protein>
<gene>
    <name evidence="8" type="ORF">TRICI_005237</name>
</gene>
<dbReference type="VEuPathDB" id="FungiDB:TRICI_005237"/>
<sequence length="393" mass="45609">MQMYRGLDNITNKHPVAERGGIAHHLLGHIGWKEEYSVKQFEEEALRIIDDIHSRGKVPILVGGTHYYNQAVLFKNSTIASSEAISNRPLTAQQEEILNSPAKVLEKLKTVDPLVAQKFHPNDTRRLRRALEIYFTTDKRPSDIYSEQKTGGELETQLASRYRSLILWIWSEQSVLDPRLDARVDDMVKNGLYDEVNEMYKEYNPDIDLERGVWQVIGFRQFLPWLKGEDESPDSGVAAMKQATRKYAKRQTKWIKKKLLYMTKDIQTREEDSVHVGVLDATDLNDWSTKVSQRGVAIAKDFLNHRPFVHALAPPGLEHLLDTRSEEESFNPDKWKHFTCDVCLTSEGNPHISVGQDAWDIHVKSRRHRQALKKQKRQREIQEWKENKKQECS</sequence>
<dbReference type="GO" id="GO:0052381">
    <property type="term" value="F:tRNA dimethylallyltransferase activity"/>
    <property type="evidence" value="ECO:0007669"/>
    <property type="project" value="UniProtKB-EC"/>
</dbReference>